<dbReference type="OrthoDB" id="4851849at2759"/>
<organism evidence="1 2">
    <name type="scientific">Sistotremastrum suecicum HHB10207 ss-3</name>
    <dbReference type="NCBI Taxonomy" id="1314776"/>
    <lineage>
        <taxon>Eukaryota</taxon>
        <taxon>Fungi</taxon>
        <taxon>Dikarya</taxon>
        <taxon>Basidiomycota</taxon>
        <taxon>Agaricomycotina</taxon>
        <taxon>Agaricomycetes</taxon>
        <taxon>Sistotremastrales</taxon>
        <taxon>Sistotremastraceae</taxon>
        <taxon>Sistotremastrum</taxon>
    </lineage>
</organism>
<accession>A0A166BXN9</accession>
<keyword evidence="2" id="KW-1185">Reference proteome</keyword>
<feature type="non-terminal residue" evidence="1">
    <location>
        <position position="173"/>
    </location>
</feature>
<sequence length="173" mass="20100">AWHFIGMPRTDSARDMQRTLSTWSDYKRDSFLLYVTLLNASPAMVLGVPWVNFGLCVCLDEDDPMAARISDLYRKLIHRCTFEEFHNAYITGTLLDLMDRNGLKQARNRMPKDFTNVLSVSPHKIPMVLYLKLYCLSPMAEVAWSILDRFGFANCQDEAEHNRLRLLYAKAFR</sequence>
<dbReference type="Proteomes" id="UP000076798">
    <property type="component" value="Unassembled WGS sequence"/>
</dbReference>
<feature type="non-terminal residue" evidence="1">
    <location>
        <position position="1"/>
    </location>
</feature>
<proteinExistence type="predicted"/>
<reference evidence="1 2" key="1">
    <citation type="journal article" date="2016" name="Mol. Biol. Evol.">
        <title>Comparative Genomics of Early-Diverging Mushroom-Forming Fungi Provides Insights into the Origins of Lignocellulose Decay Capabilities.</title>
        <authorList>
            <person name="Nagy L.G."/>
            <person name="Riley R."/>
            <person name="Tritt A."/>
            <person name="Adam C."/>
            <person name="Daum C."/>
            <person name="Floudas D."/>
            <person name="Sun H."/>
            <person name="Yadav J.S."/>
            <person name="Pangilinan J."/>
            <person name="Larsson K.H."/>
            <person name="Matsuura K."/>
            <person name="Barry K."/>
            <person name="Labutti K."/>
            <person name="Kuo R."/>
            <person name="Ohm R.A."/>
            <person name="Bhattacharya S.S."/>
            <person name="Shirouzu T."/>
            <person name="Yoshinaga Y."/>
            <person name="Martin F.M."/>
            <person name="Grigoriev I.V."/>
            <person name="Hibbett D.S."/>
        </authorList>
    </citation>
    <scope>NUCLEOTIDE SEQUENCE [LARGE SCALE GENOMIC DNA]</scope>
    <source>
        <strain evidence="1 2">HHB10207 ss-3</strain>
    </source>
</reference>
<dbReference type="EMBL" id="KV428097">
    <property type="protein sequence ID" value="KZT36862.1"/>
    <property type="molecule type" value="Genomic_DNA"/>
</dbReference>
<dbReference type="AlphaFoldDB" id="A0A166BXN9"/>
<evidence type="ECO:0000313" key="1">
    <source>
        <dbReference type="EMBL" id="KZT36862.1"/>
    </source>
</evidence>
<evidence type="ECO:0000313" key="2">
    <source>
        <dbReference type="Proteomes" id="UP000076798"/>
    </source>
</evidence>
<gene>
    <name evidence="1" type="ORF">SISSUDRAFT_972831</name>
</gene>
<name>A0A166BXN9_9AGAM</name>
<protein>
    <submittedName>
        <fullName evidence="1">Uncharacterized protein</fullName>
    </submittedName>
</protein>